<reference evidence="3" key="1">
    <citation type="journal article" date="2017" name="Nat. Microbiol.">
        <title>Global analysis of biosynthetic gene clusters reveals vast potential of secondary metabolite production in Penicillium species.</title>
        <authorList>
            <person name="Nielsen J.C."/>
            <person name="Grijseels S."/>
            <person name="Prigent S."/>
            <person name="Ji B."/>
            <person name="Dainat J."/>
            <person name="Nielsen K.F."/>
            <person name="Frisvad J.C."/>
            <person name="Workman M."/>
            <person name="Nielsen J."/>
        </authorList>
    </citation>
    <scope>NUCLEOTIDE SEQUENCE [LARGE SCALE GENOMIC DNA]</scope>
    <source>
        <strain evidence="3">IBT 24891</strain>
    </source>
</reference>
<keyword evidence="3" id="KW-1185">Reference proteome</keyword>
<name>A0A1V6U197_9EURO</name>
<evidence type="ECO:0000313" key="2">
    <source>
        <dbReference type="EMBL" id="OQE31980.1"/>
    </source>
</evidence>
<accession>A0A1V6U197</accession>
<evidence type="ECO:0000313" key="3">
    <source>
        <dbReference type="Proteomes" id="UP000191285"/>
    </source>
</evidence>
<sequence>MGIDCSIQRKLRKRGRRGRMEQVNAKRTHDTITEQDIPEPQEEPGNSASQDCAMDEVWSTSSFDDTTIASDQVGQLYSPGTSSNIVDDCLALDTNGSYTRMNEGSDILEELGMGITEDWNSHTRLFDDIIDLDAENDLEFPPLLEMWPTDEMESDTTDPICSSIQSIQEDVTSSVLSRSTSPCLDSMSNLDCGDTMFRSLLNTYLLSEHLLMSWFPMMMT</sequence>
<dbReference type="AlphaFoldDB" id="A0A1V6U197"/>
<dbReference type="Proteomes" id="UP000191285">
    <property type="component" value="Unassembled WGS sequence"/>
</dbReference>
<protein>
    <submittedName>
        <fullName evidence="2">Uncharacterized protein</fullName>
    </submittedName>
</protein>
<dbReference type="OrthoDB" id="4365136at2759"/>
<dbReference type="EMBL" id="MLKD01000001">
    <property type="protein sequence ID" value="OQE31980.1"/>
    <property type="molecule type" value="Genomic_DNA"/>
</dbReference>
<proteinExistence type="predicted"/>
<evidence type="ECO:0000256" key="1">
    <source>
        <dbReference type="SAM" id="MobiDB-lite"/>
    </source>
</evidence>
<organism evidence="2 3">
    <name type="scientific">Penicillium steckii</name>
    <dbReference type="NCBI Taxonomy" id="303698"/>
    <lineage>
        <taxon>Eukaryota</taxon>
        <taxon>Fungi</taxon>
        <taxon>Dikarya</taxon>
        <taxon>Ascomycota</taxon>
        <taxon>Pezizomycotina</taxon>
        <taxon>Eurotiomycetes</taxon>
        <taxon>Eurotiomycetidae</taxon>
        <taxon>Eurotiales</taxon>
        <taxon>Aspergillaceae</taxon>
        <taxon>Penicillium</taxon>
    </lineage>
</organism>
<comment type="caution">
    <text evidence="2">The sequence shown here is derived from an EMBL/GenBank/DDBJ whole genome shotgun (WGS) entry which is preliminary data.</text>
</comment>
<feature type="region of interest" description="Disordered" evidence="1">
    <location>
        <begin position="10"/>
        <end position="50"/>
    </location>
</feature>
<gene>
    <name evidence="2" type="ORF">PENSTE_c001G05769</name>
</gene>